<dbReference type="FunFam" id="1.25.40.10:FF:000921">
    <property type="entry name" value="Pentatricopeptide repeat-containing protein At5g48910"/>
    <property type="match status" value="1"/>
</dbReference>
<dbReference type="FunFam" id="1.25.40.10:FF:000242">
    <property type="entry name" value="Pentatricopeptide repeat-containing protein"/>
    <property type="match status" value="1"/>
</dbReference>
<feature type="repeat" description="PPR" evidence="2">
    <location>
        <begin position="204"/>
        <end position="239"/>
    </location>
</feature>
<dbReference type="PROSITE" id="PS51375">
    <property type="entry name" value="PPR"/>
    <property type="match status" value="3"/>
</dbReference>
<dbReference type="InterPro" id="IPR002885">
    <property type="entry name" value="PPR_rpt"/>
</dbReference>
<dbReference type="PANTHER" id="PTHR47926:SF540">
    <property type="entry name" value="PENTATRICOPEPTIDE REPEAT-CONTAINING PROTEIN"/>
    <property type="match status" value="1"/>
</dbReference>
<feature type="repeat" description="PPR" evidence="2">
    <location>
        <begin position="173"/>
        <end position="203"/>
    </location>
</feature>
<name>A0AAN9FNB0_CLITE</name>
<dbReference type="Pfam" id="PF20431">
    <property type="entry name" value="E_motif"/>
    <property type="match status" value="1"/>
</dbReference>
<sequence length="487" mass="54426">MSKGWQSIERKILRLLHGGKTRTQLTQIHAHLLRHGLHQSNQILSHFVSVCASLHRTPYAARIFTHTHNPNILLFNSMIKAYSLCSPFHHHSFTLFSLMKNRAISPDEYTFAPLLKSASHLCHCKLGQCVHSHIIRLGFSRHGSVRVGMVEFYAACERMDDASKLFDEMSERDVIVWNLMVRGFCKIGDLGTGLRLFNQMNERSVVSWNLMMSCLAQSKKDEKKVLELFHEMLAKGFEPDDASLAIVLPVCARLGAVDVGEWIHSYANDKGFLRDAINVGNSLVDFYCKCGNLRVAWSIFNDMTCKNVVSWNAMISGLAYNGRGEDGVGLFEEMVREGVVPNDSTFVGVLTSCAHAGLVERGRELFASMSEKFQLLPKLEHYGCVVDLLGRCGDLREAYGLIRSMPMKPTAALWGALLSACRTYGDTEIAETAAKELVHIEPWNSGNYVLLSNIYAEEGRWDEVEKVRVLMRGGGIKKVPGHSATGS</sequence>
<dbReference type="InterPro" id="IPR011990">
    <property type="entry name" value="TPR-like_helical_dom_sf"/>
</dbReference>
<evidence type="ECO:0000313" key="3">
    <source>
        <dbReference type="EMBL" id="KAK7277996.1"/>
    </source>
</evidence>
<comment type="caution">
    <text evidence="3">The sequence shown here is derived from an EMBL/GenBank/DDBJ whole genome shotgun (WGS) entry which is preliminary data.</text>
</comment>
<dbReference type="GO" id="GO:0009451">
    <property type="term" value="P:RNA modification"/>
    <property type="evidence" value="ECO:0007669"/>
    <property type="project" value="InterPro"/>
</dbReference>
<evidence type="ECO:0008006" key="5">
    <source>
        <dbReference type="Google" id="ProtNLM"/>
    </source>
</evidence>
<dbReference type="SUPFAM" id="SSF48452">
    <property type="entry name" value="TPR-like"/>
    <property type="match status" value="1"/>
</dbReference>
<dbReference type="NCBIfam" id="TIGR00756">
    <property type="entry name" value="PPR"/>
    <property type="match status" value="4"/>
</dbReference>
<dbReference type="Proteomes" id="UP001359559">
    <property type="component" value="Unassembled WGS sequence"/>
</dbReference>
<dbReference type="Pfam" id="PF01535">
    <property type="entry name" value="PPR"/>
    <property type="match status" value="2"/>
</dbReference>
<evidence type="ECO:0000313" key="4">
    <source>
        <dbReference type="Proteomes" id="UP001359559"/>
    </source>
</evidence>
<reference evidence="3 4" key="1">
    <citation type="submission" date="2024-01" db="EMBL/GenBank/DDBJ databases">
        <title>The genomes of 5 underutilized Papilionoideae crops provide insights into root nodulation and disease resistance.</title>
        <authorList>
            <person name="Yuan L."/>
        </authorList>
    </citation>
    <scope>NUCLEOTIDE SEQUENCE [LARGE SCALE GENOMIC DNA]</scope>
    <source>
        <strain evidence="3">LY-2023</strain>
        <tissue evidence="3">Leaf</tissue>
    </source>
</reference>
<feature type="repeat" description="PPR" evidence="2">
    <location>
        <begin position="307"/>
        <end position="341"/>
    </location>
</feature>
<dbReference type="EMBL" id="JAYKXN010000006">
    <property type="protein sequence ID" value="KAK7277996.1"/>
    <property type="molecule type" value="Genomic_DNA"/>
</dbReference>
<evidence type="ECO:0000256" key="1">
    <source>
        <dbReference type="ARBA" id="ARBA00022737"/>
    </source>
</evidence>
<accession>A0AAN9FNB0</accession>
<evidence type="ECO:0000256" key="2">
    <source>
        <dbReference type="PROSITE-ProRule" id="PRU00708"/>
    </source>
</evidence>
<dbReference type="GO" id="GO:0003723">
    <property type="term" value="F:RNA binding"/>
    <property type="evidence" value="ECO:0007669"/>
    <property type="project" value="InterPro"/>
</dbReference>
<dbReference type="PANTHER" id="PTHR47926">
    <property type="entry name" value="PENTATRICOPEPTIDE REPEAT-CONTAINING PROTEIN"/>
    <property type="match status" value="1"/>
</dbReference>
<organism evidence="3 4">
    <name type="scientific">Clitoria ternatea</name>
    <name type="common">Butterfly pea</name>
    <dbReference type="NCBI Taxonomy" id="43366"/>
    <lineage>
        <taxon>Eukaryota</taxon>
        <taxon>Viridiplantae</taxon>
        <taxon>Streptophyta</taxon>
        <taxon>Embryophyta</taxon>
        <taxon>Tracheophyta</taxon>
        <taxon>Spermatophyta</taxon>
        <taxon>Magnoliopsida</taxon>
        <taxon>eudicotyledons</taxon>
        <taxon>Gunneridae</taxon>
        <taxon>Pentapetalae</taxon>
        <taxon>rosids</taxon>
        <taxon>fabids</taxon>
        <taxon>Fabales</taxon>
        <taxon>Fabaceae</taxon>
        <taxon>Papilionoideae</taxon>
        <taxon>50 kb inversion clade</taxon>
        <taxon>NPAAA clade</taxon>
        <taxon>indigoferoid/millettioid clade</taxon>
        <taxon>Phaseoleae</taxon>
        <taxon>Clitoria</taxon>
    </lineage>
</organism>
<keyword evidence="1" id="KW-0677">Repeat</keyword>
<keyword evidence="4" id="KW-1185">Reference proteome</keyword>
<dbReference type="Pfam" id="PF13041">
    <property type="entry name" value="PPR_2"/>
    <property type="match status" value="2"/>
</dbReference>
<dbReference type="InterPro" id="IPR046848">
    <property type="entry name" value="E_motif"/>
</dbReference>
<dbReference type="InterPro" id="IPR046960">
    <property type="entry name" value="PPR_At4g14850-like_plant"/>
</dbReference>
<protein>
    <recommendedName>
        <fullName evidence="5">Pentatricopeptide repeat-containing protein</fullName>
    </recommendedName>
</protein>
<proteinExistence type="predicted"/>
<gene>
    <name evidence="3" type="ORF">RJT34_23017</name>
</gene>
<dbReference type="Gene3D" id="1.25.40.10">
    <property type="entry name" value="Tetratricopeptide repeat domain"/>
    <property type="match status" value="3"/>
</dbReference>
<dbReference type="AlphaFoldDB" id="A0AAN9FNB0"/>